<feature type="domain" description="TonB C-terminal" evidence="10">
    <location>
        <begin position="189"/>
        <end position="279"/>
    </location>
</feature>
<dbReference type="RefSeq" id="WP_344797292.1">
    <property type="nucleotide sequence ID" value="NZ_BAABBN010000004.1"/>
</dbReference>
<accession>A0ABP7MED5</accession>
<dbReference type="EMBL" id="BAABBN010000004">
    <property type="protein sequence ID" value="GAA3921085.1"/>
    <property type="molecule type" value="Genomic_DNA"/>
</dbReference>
<dbReference type="NCBIfam" id="TIGR01352">
    <property type="entry name" value="tonB_Cterm"/>
    <property type="match status" value="1"/>
</dbReference>
<evidence type="ECO:0000313" key="12">
    <source>
        <dbReference type="Proteomes" id="UP001501565"/>
    </source>
</evidence>
<evidence type="ECO:0000256" key="5">
    <source>
        <dbReference type="ARBA" id="ARBA00022519"/>
    </source>
</evidence>
<evidence type="ECO:0000256" key="2">
    <source>
        <dbReference type="ARBA" id="ARBA00006555"/>
    </source>
</evidence>
<keyword evidence="6" id="KW-0812">Transmembrane</keyword>
<dbReference type="InterPro" id="IPR037682">
    <property type="entry name" value="TonB_C"/>
</dbReference>
<gene>
    <name evidence="11" type="ORF">GCM10022277_16080</name>
</gene>
<name>A0ABP7MED5_9GAMM</name>
<dbReference type="PANTHER" id="PTHR33446">
    <property type="entry name" value="PROTEIN TONB-RELATED"/>
    <property type="match status" value="1"/>
</dbReference>
<evidence type="ECO:0000256" key="9">
    <source>
        <dbReference type="ARBA" id="ARBA00023136"/>
    </source>
</evidence>
<keyword evidence="12" id="KW-1185">Reference proteome</keyword>
<dbReference type="InterPro" id="IPR051045">
    <property type="entry name" value="TonB-dependent_transducer"/>
</dbReference>
<dbReference type="Pfam" id="PF03544">
    <property type="entry name" value="TonB_C"/>
    <property type="match status" value="1"/>
</dbReference>
<keyword evidence="9" id="KW-0472">Membrane</keyword>
<dbReference type="Gene3D" id="3.30.1150.10">
    <property type="match status" value="1"/>
</dbReference>
<dbReference type="SUPFAM" id="SSF74653">
    <property type="entry name" value="TolA/TonB C-terminal domain"/>
    <property type="match status" value="1"/>
</dbReference>
<keyword evidence="7" id="KW-0653">Protein transport</keyword>
<evidence type="ECO:0000259" key="10">
    <source>
        <dbReference type="PROSITE" id="PS52015"/>
    </source>
</evidence>
<keyword evidence="3" id="KW-0813">Transport</keyword>
<keyword evidence="5" id="KW-0997">Cell inner membrane</keyword>
<evidence type="ECO:0000313" key="11">
    <source>
        <dbReference type="EMBL" id="GAA3921085.1"/>
    </source>
</evidence>
<evidence type="ECO:0000256" key="3">
    <source>
        <dbReference type="ARBA" id="ARBA00022448"/>
    </source>
</evidence>
<keyword evidence="8" id="KW-1133">Transmembrane helix</keyword>
<proteinExistence type="inferred from homology"/>
<keyword evidence="4" id="KW-1003">Cell membrane</keyword>
<evidence type="ECO:0000256" key="4">
    <source>
        <dbReference type="ARBA" id="ARBA00022475"/>
    </source>
</evidence>
<dbReference type="Proteomes" id="UP001501565">
    <property type="component" value="Unassembled WGS sequence"/>
</dbReference>
<comment type="similarity">
    <text evidence="2">Belongs to the TonB family.</text>
</comment>
<dbReference type="PANTHER" id="PTHR33446:SF2">
    <property type="entry name" value="PROTEIN TONB"/>
    <property type="match status" value="1"/>
</dbReference>
<evidence type="ECO:0000256" key="1">
    <source>
        <dbReference type="ARBA" id="ARBA00004383"/>
    </source>
</evidence>
<comment type="caution">
    <text evidence="11">The sequence shown here is derived from an EMBL/GenBank/DDBJ whole genome shotgun (WGS) entry which is preliminary data.</text>
</comment>
<protein>
    <submittedName>
        <fullName evidence="11">Energy transducer TonB</fullName>
    </submittedName>
</protein>
<organism evidence="11 12">
    <name type="scientific">Litoribacillus peritrichatus</name>
    <dbReference type="NCBI Taxonomy" id="718191"/>
    <lineage>
        <taxon>Bacteria</taxon>
        <taxon>Pseudomonadati</taxon>
        <taxon>Pseudomonadota</taxon>
        <taxon>Gammaproteobacteria</taxon>
        <taxon>Oceanospirillales</taxon>
        <taxon>Oceanospirillaceae</taxon>
        <taxon>Litoribacillus</taxon>
    </lineage>
</organism>
<dbReference type="PROSITE" id="PS52015">
    <property type="entry name" value="TONB_CTD"/>
    <property type="match status" value="1"/>
</dbReference>
<comment type="subcellular location">
    <subcellularLocation>
        <location evidence="1">Cell inner membrane</location>
        <topology evidence="1">Single-pass membrane protein</topology>
        <orientation evidence="1">Periplasmic side</orientation>
    </subcellularLocation>
</comment>
<sequence>MKRFKGVILRVACFACALIVHGWAYSKYQVIEQDDAISASQGSQTLSVSFSFVANEQSRMTEKARPTEKLMPAKKEMEQAAVQHEKASALNKEVLKSVEPDSLPGLDVVKTSNVKEPNRLEAQQPLKIAKKVVKSDSTEKMIRHEEPPEEVLHQSSEDEDAVIDPQAENVSLAKSAIQHEKGEGVHDEIVSDPRFKAPPQPPNYPRLARKRGQEGVVWLDVWLDRNGKQTRLEVFDSSGVDSLDHAAVKAVSQWDFLPRRSGSYTIASRVRIPVEFSLN</sequence>
<reference evidence="12" key="1">
    <citation type="journal article" date="2019" name="Int. J. Syst. Evol. Microbiol.">
        <title>The Global Catalogue of Microorganisms (GCM) 10K type strain sequencing project: providing services to taxonomists for standard genome sequencing and annotation.</title>
        <authorList>
            <consortium name="The Broad Institute Genomics Platform"/>
            <consortium name="The Broad Institute Genome Sequencing Center for Infectious Disease"/>
            <person name="Wu L."/>
            <person name="Ma J."/>
        </authorList>
    </citation>
    <scope>NUCLEOTIDE SEQUENCE [LARGE SCALE GENOMIC DNA]</scope>
    <source>
        <strain evidence="12">JCM 17551</strain>
    </source>
</reference>
<evidence type="ECO:0000256" key="8">
    <source>
        <dbReference type="ARBA" id="ARBA00022989"/>
    </source>
</evidence>
<dbReference type="InterPro" id="IPR006260">
    <property type="entry name" value="TonB/TolA_C"/>
</dbReference>
<evidence type="ECO:0000256" key="7">
    <source>
        <dbReference type="ARBA" id="ARBA00022927"/>
    </source>
</evidence>
<evidence type="ECO:0000256" key="6">
    <source>
        <dbReference type="ARBA" id="ARBA00022692"/>
    </source>
</evidence>